<dbReference type="InterPro" id="IPR052746">
    <property type="entry name" value="MlaB_ABC_Transporter"/>
</dbReference>
<evidence type="ECO:0000313" key="2">
    <source>
        <dbReference type="EMBL" id="RVT49001.1"/>
    </source>
</evidence>
<name>A0A3S2U661_9BURK</name>
<proteinExistence type="predicted"/>
<dbReference type="AlphaFoldDB" id="A0A3S2U661"/>
<comment type="caution">
    <text evidence="2">The sequence shown here is derived from an EMBL/GenBank/DDBJ whole genome shotgun (WGS) entry which is preliminary data.</text>
</comment>
<dbReference type="Pfam" id="PF13466">
    <property type="entry name" value="STAS_2"/>
    <property type="match status" value="1"/>
</dbReference>
<accession>A0A3S2U661</accession>
<dbReference type="PANTHER" id="PTHR35849:SF2">
    <property type="entry name" value="BLR2341 PROTEIN"/>
    <property type="match status" value="1"/>
</dbReference>
<dbReference type="CDD" id="cd07043">
    <property type="entry name" value="STAS_anti-anti-sigma_factors"/>
    <property type="match status" value="1"/>
</dbReference>
<organism evidence="2 3">
    <name type="scientific">Rubrivivax albus</name>
    <dbReference type="NCBI Taxonomy" id="2499835"/>
    <lineage>
        <taxon>Bacteria</taxon>
        <taxon>Pseudomonadati</taxon>
        <taxon>Pseudomonadota</taxon>
        <taxon>Betaproteobacteria</taxon>
        <taxon>Burkholderiales</taxon>
        <taxon>Sphaerotilaceae</taxon>
        <taxon>Rubrivivax</taxon>
    </lineage>
</organism>
<dbReference type="RefSeq" id="WP_128200672.1">
    <property type="nucleotide sequence ID" value="NZ_SACT01000009.1"/>
</dbReference>
<evidence type="ECO:0000313" key="3">
    <source>
        <dbReference type="Proteomes" id="UP000288178"/>
    </source>
</evidence>
<dbReference type="InterPro" id="IPR002645">
    <property type="entry name" value="STAS_dom"/>
</dbReference>
<sequence length="90" mass="9421">MTTPALPLGPELTIAFAATWRETLADAVNAGGNLTLDLGEVTDFDSAGVQLLLAARRSLAERGQQLQVATASPVVRDGLQVFGLQSLLDD</sequence>
<keyword evidence="3" id="KW-1185">Reference proteome</keyword>
<dbReference type="OrthoDB" id="8527158at2"/>
<dbReference type="InterPro" id="IPR036513">
    <property type="entry name" value="STAS_dom_sf"/>
</dbReference>
<dbReference type="Proteomes" id="UP000288178">
    <property type="component" value="Unassembled WGS sequence"/>
</dbReference>
<reference evidence="2 3" key="1">
    <citation type="submission" date="2019-01" db="EMBL/GenBank/DDBJ databases">
        <authorList>
            <person name="Chen W.-M."/>
        </authorList>
    </citation>
    <scope>NUCLEOTIDE SEQUENCE [LARGE SCALE GENOMIC DNA]</scope>
    <source>
        <strain evidence="2 3">ICH-3</strain>
    </source>
</reference>
<gene>
    <name evidence="2" type="ORF">ENE75_21900</name>
</gene>
<dbReference type="SUPFAM" id="SSF52091">
    <property type="entry name" value="SpoIIaa-like"/>
    <property type="match status" value="1"/>
</dbReference>
<dbReference type="EMBL" id="SACT01000009">
    <property type="protein sequence ID" value="RVT49001.1"/>
    <property type="molecule type" value="Genomic_DNA"/>
</dbReference>
<feature type="domain" description="STAS" evidence="1">
    <location>
        <begin position="1"/>
        <end position="90"/>
    </location>
</feature>
<dbReference type="PANTHER" id="PTHR35849">
    <property type="entry name" value="BLR2341 PROTEIN"/>
    <property type="match status" value="1"/>
</dbReference>
<dbReference type="InterPro" id="IPR058548">
    <property type="entry name" value="MlaB-like_STAS"/>
</dbReference>
<dbReference type="PROSITE" id="PS50801">
    <property type="entry name" value="STAS"/>
    <property type="match status" value="1"/>
</dbReference>
<evidence type="ECO:0000259" key="1">
    <source>
        <dbReference type="PROSITE" id="PS50801"/>
    </source>
</evidence>
<protein>
    <submittedName>
        <fullName evidence="2">Anti-sigma factor antagonist</fullName>
    </submittedName>
</protein>
<dbReference type="Gene3D" id="3.30.750.24">
    <property type="entry name" value="STAS domain"/>
    <property type="match status" value="1"/>
</dbReference>